<protein>
    <submittedName>
        <fullName evidence="1">Uncharacterized protein</fullName>
    </submittedName>
</protein>
<gene>
    <name evidence="1" type="ORF">SteCoe_35377</name>
</gene>
<proteinExistence type="predicted"/>
<comment type="caution">
    <text evidence="1">The sequence shown here is derived from an EMBL/GenBank/DDBJ whole genome shotgun (WGS) entry which is preliminary data.</text>
</comment>
<reference evidence="1 2" key="1">
    <citation type="submission" date="2016-11" db="EMBL/GenBank/DDBJ databases">
        <title>The macronuclear genome of Stentor coeruleus: a giant cell with tiny introns.</title>
        <authorList>
            <person name="Slabodnick M."/>
            <person name="Ruby J.G."/>
            <person name="Reiff S.B."/>
            <person name="Swart E.C."/>
            <person name="Gosai S."/>
            <person name="Prabakaran S."/>
            <person name="Witkowska E."/>
            <person name="Larue G.E."/>
            <person name="Fisher S."/>
            <person name="Freeman R.M."/>
            <person name="Gunawardena J."/>
            <person name="Chu W."/>
            <person name="Stover N.A."/>
            <person name="Gregory B.D."/>
            <person name="Nowacki M."/>
            <person name="Derisi J."/>
            <person name="Roy S.W."/>
            <person name="Marshall W.F."/>
            <person name="Sood P."/>
        </authorList>
    </citation>
    <scope>NUCLEOTIDE SEQUENCE [LARGE SCALE GENOMIC DNA]</scope>
    <source>
        <strain evidence="1">WM001</strain>
    </source>
</reference>
<organism evidence="1 2">
    <name type="scientific">Stentor coeruleus</name>
    <dbReference type="NCBI Taxonomy" id="5963"/>
    <lineage>
        <taxon>Eukaryota</taxon>
        <taxon>Sar</taxon>
        <taxon>Alveolata</taxon>
        <taxon>Ciliophora</taxon>
        <taxon>Postciliodesmatophora</taxon>
        <taxon>Heterotrichea</taxon>
        <taxon>Heterotrichida</taxon>
        <taxon>Stentoridae</taxon>
        <taxon>Stentor</taxon>
    </lineage>
</organism>
<evidence type="ECO:0000313" key="1">
    <source>
        <dbReference type="EMBL" id="OMJ67462.1"/>
    </source>
</evidence>
<dbReference type="Gene3D" id="3.80.10.10">
    <property type="entry name" value="Ribonuclease Inhibitor"/>
    <property type="match status" value="2"/>
</dbReference>
<dbReference type="SUPFAM" id="SSF52047">
    <property type="entry name" value="RNI-like"/>
    <property type="match status" value="3"/>
</dbReference>
<dbReference type="EMBL" id="MPUH01001494">
    <property type="protein sequence ID" value="OMJ67462.1"/>
    <property type="molecule type" value="Genomic_DNA"/>
</dbReference>
<keyword evidence="2" id="KW-1185">Reference proteome</keyword>
<accession>A0A1R2ASK1</accession>
<dbReference type="Proteomes" id="UP000187209">
    <property type="component" value="Unassembled WGS sequence"/>
</dbReference>
<dbReference type="OrthoDB" id="327418at2759"/>
<evidence type="ECO:0000313" key="2">
    <source>
        <dbReference type="Proteomes" id="UP000187209"/>
    </source>
</evidence>
<dbReference type="InterPro" id="IPR032675">
    <property type="entry name" value="LRR_dom_sf"/>
</dbReference>
<name>A0A1R2ASK1_9CILI</name>
<dbReference type="AlphaFoldDB" id="A0A1R2ASK1"/>
<sequence>MENLQDLKLKLYVFSMEDNNFIIKKCEGNYKKQPHKTLSLKKLSLKFALDYYYNWFNVTYVEDLFGTLNQNKNLESFSFVATYSIFNKIPSILKNNNNLKSVKLAGNLIFNSILAENLCKYLISNKIIEKLHISDTIMAYKVKFINAIKLNRSLKYLALENYKDSSNKLRFKDACELLWVVAYSLIEELLITISFEKFDDNEDESSDIEIVKDSMEKLHKTFNMFLTTTNKLWKFTIEIPKIPYKYAISFADLIIKYAKLGKIEKFSGYNLKMLLNDKTDILTLYKKHKTHNQLNKILCGILLRLLTNTKNIIKIEDLKKGKKYINIRNFINNITECKTCLLRENKKFSPLLYFCMLVFSTTVSELRYLEIEYKNIGLFIDFLPHIFSQFKSLKKIDFVFENDDSNNTKNIIEKILLNLKSVSHLSCTYASQFSIDLNAVFTSISQNTTLRKLKINVVKKTPKINSKRKLLDNNFVAKVNIVSLDLCLISISYQTIIQLAIGLRENNTITRLKLETTQIHKSSKCYSPTLELDNLLIILLSIESKKHYEKLSIFYYYFLEYFPLICNNITNDFADKYIESVNKILSSNQSLKEFNIFLFVPDYYFIKYCETLSHAIINNKGLKIVNNLILQYSQLNNDKSADIVYEKYYKDDYYLKYLNYESNFHQLASMFVSEIMINSQEPSIKNLITERIFKCKDIKNLEVLEISMKNQNNWEKIFMFNLIKNFSSLRKLHIFDAIITITQGEILHSNIRKLELLHTIKLKNNVYESKDISIFLYAKSLTYLKLTSINLKTIDLTKFSAKIKTCKLEKLTLKHFSFRNLNENDAIVFLELINAVACPTLKVLKIYYKNTPQILNVLINKFDLFTSLEYIGISILTHYPEFYDCIKKIISFMVNGNCMLKKIKVYKFTWDIEKMKEDDNFQVYECRINPVDLMILFQISENVNFFDLTEDIKDDYSFEEKLLTVNKIHGCYEAVMKSE</sequence>